<keyword evidence="2" id="KW-0808">Transferase</keyword>
<dbReference type="InterPro" id="IPR002575">
    <property type="entry name" value="Aminoglycoside_PTrfase"/>
</dbReference>
<sequence length="283" mass="31052">MEHAPGPVAAQGRTAQICSYGPDQILKWFKENIPRLAAEQEMTAARFAASAGLPVPRALFLSEWQGRPAIAFQRIEGRSMLAVLFRQPWRIASSGAALARLHVDIHTKGAGPDSGLPSQIDWLSRRIQAAPLLAEPEKAAAIAALHRLPAGRQLLHGDFHPGNVLLGKGGKLWVIDWMTAVYGHPAADAARTVLLLRTAALPAELSRLSGFLFEAVRSLLLRQYRRSYLRLSGLEAAELEAWMLPLAAARLCEELPPEEKLLLHKLVQRELRRLGPRQPAPAS</sequence>
<dbReference type="GO" id="GO:0016740">
    <property type="term" value="F:transferase activity"/>
    <property type="evidence" value="ECO:0007669"/>
    <property type="project" value="UniProtKB-KW"/>
</dbReference>
<organism evidence="2 3">
    <name type="scientific">Paenibacillus pasadenensis</name>
    <dbReference type="NCBI Taxonomy" id="217090"/>
    <lineage>
        <taxon>Bacteria</taxon>
        <taxon>Bacillati</taxon>
        <taxon>Bacillota</taxon>
        <taxon>Bacilli</taxon>
        <taxon>Bacillales</taxon>
        <taxon>Paenibacillaceae</taxon>
        <taxon>Paenibacillus</taxon>
    </lineage>
</organism>
<dbReference type="OrthoDB" id="9800774at2"/>
<dbReference type="RefSeq" id="WP_028598898.1">
    <property type="nucleotide sequence ID" value="NZ_BIMM01000058.1"/>
</dbReference>
<name>A0A2N5ND72_9BACL</name>
<gene>
    <name evidence="2" type="ORF">B8V81_0404</name>
</gene>
<comment type="caution">
    <text evidence="2">The sequence shown here is derived from an EMBL/GenBank/DDBJ whole genome shotgun (WGS) entry which is preliminary data.</text>
</comment>
<proteinExistence type="predicted"/>
<evidence type="ECO:0000259" key="1">
    <source>
        <dbReference type="Pfam" id="PF01636"/>
    </source>
</evidence>
<evidence type="ECO:0000313" key="2">
    <source>
        <dbReference type="EMBL" id="PLT48272.1"/>
    </source>
</evidence>
<dbReference type="AlphaFoldDB" id="A0A2N5ND72"/>
<accession>A0A2N5ND72</accession>
<protein>
    <submittedName>
        <fullName evidence="2">Aminoglycoside phosphotransferase</fullName>
    </submittedName>
</protein>
<evidence type="ECO:0000313" key="3">
    <source>
        <dbReference type="Proteomes" id="UP000234789"/>
    </source>
</evidence>
<dbReference type="SUPFAM" id="SSF56112">
    <property type="entry name" value="Protein kinase-like (PK-like)"/>
    <property type="match status" value="1"/>
</dbReference>
<dbReference type="Proteomes" id="UP000234789">
    <property type="component" value="Unassembled WGS sequence"/>
</dbReference>
<dbReference type="InterPro" id="IPR011009">
    <property type="entry name" value="Kinase-like_dom_sf"/>
</dbReference>
<dbReference type="InterPro" id="IPR051678">
    <property type="entry name" value="AGP_Transferase"/>
</dbReference>
<feature type="domain" description="Aminoglycoside phosphotransferase" evidence="1">
    <location>
        <begin position="35"/>
        <end position="206"/>
    </location>
</feature>
<dbReference type="Pfam" id="PF01636">
    <property type="entry name" value="APH"/>
    <property type="match status" value="1"/>
</dbReference>
<dbReference type="PANTHER" id="PTHR21310">
    <property type="entry name" value="AMINOGLYCOSIDE PHOSPHOTRANSFERASE-RELATED-RELATED"/>
    <property type="match status" value="1"/>
</dbReference>
<reference evidence="2 3" key="1">
    <citation type="submission" date="2017-05" db="EMBL/GenBank/DDBJ databases">
        <title>Functional genome analysis of Paenibacillus pasadenensis strain R16: insights on endophytic life style and antifungal activity.</title>
        <authorList>
            <person name="Passera A."/>
            <person name="Marcolungo L."/>
            <person name="Casati P."/>
            <person name="Brasca M."/>
            <person name="Quaglino F."/>
            <person name="Delledonne M."/>
        </authorList>
    </citation>
    <scope>NUCLEOTIDE SEQUENCE [LARGE SCALE GENOMIC DNA]</scope>
    <source>
        <strain evidence="2 3">R16</strain>
    </source>
</reference>
<dbReference type="EMBL" id="NFEZ01000001">
    <property type="protein sequence ID" value="PLT48272.1"/>
    <property type="molecule type" value="Genomic_DNA"/>
</dbReference>
<dbReference type="Gene3D" id="3.90.1200.10">
    <property type="match status" value="1"/>
</dbReference>
<keyword evidence="3" id="KW-1185">Reference proteome</keyword>